<dbReference type="EMBL" id="UOFG01000196">
    <property type="protein sequence ID" value="VAW63215.1"/>
    <property type="molecule type" value="Genomic_DNA"/>
</dbReference>
<name>A0A3B0X4I2_9ZZZZ</name>
<gene>
    <name evidence="1" type="ORF">MNBD_GAMMA11-2326</name>
</gene>
<reference evidence="1" key="1">
    <citation type="submission" date="2018-06" db="EMBL/GenBank/DDBJ databases">
        <authorList>
            <person name="Zhirakovskaya E."/>
        </authorList>
    </citation>
    <scope>NUCLEOTIDE SEQUENCE</scope>
</reference>
<protein>
    <submittedName>
        <fullName evidence="1">Uncharacterized protein</fullName>
    </submittedName>
</protein>
<organism evidence="1">
    <name type="scientific">hydrothermal vent metagenome</name>
    <dbReference type="NCBI Taxonomy" id="652676"/>
    <lineage>
        <taxon>unclassified sequences</taxon>
        <taxon>metagenomes</taxon>
        <taxon>ecological metagenomes</taxon>
    </lineage>
</organism>
<accession>A0A3B0X4I2</accession>
<dbReference type="AlphaFoldDB" id="A0A3B0X4I2"/>
<proteinExistence type="predicted"/>
<evidence type="ECO:0000313" key="1">
    <source>
        <dbReference type="EMBL" id="VAW63215.1"/>
    </source>
</evidence>
<sequence>MDLLSSYPLEILKRINDFCVLKVAEHGELYWPGG</sequence>